<dbReference type="InterPro" id="IPR036259">
    <property type="entry name" value="MFS_trans_sf"/>
</dbReference>
<evidence type="ECO:0000256" key="6">
    <source>
        <dbReference type="SAM" id="MobiDB-lite"/>
    </source>
</evidence>
<dbReference type="GO" id="GO:0005886">
    <property type="term" value="C:plasma membrane"/>
    <property type="evidence" value="ECO:0007669"/>
    <property type="project" value="UniProtKB-SubCell"/>
</dbReference>
<dbReference type="SUPFAM" id="SSF103473">
    <property type="entry name" value="MFS general substrate transporter"/>
    <property type="match status" value="1"/>
</dbReference>
<proteinExistence type="predicted"/>
<keyword evidence="10" id="KW-1185">Reference proteome</keyword>
<comment type="caution">
    <text evidence="9">The sequence shown here is derived from an EMBL/GenBank/DDBJ whole genome shotgun (WGS) entry which is preliminary data.</text>
</comment>
<keyword evidence="4 7" id="KW-1133">Transmembrane helix</keyword>
<feature type="transmembrane region" description="Helical" evidence="7">
    <location>
        <begin position="387"/>
        <end position="408"/>
    </location>
</feature>
<dbReference type="PROSITE" id="PS50850">
    <property type="entry name" value="MFS"/>
    <property type="match status" value="1"/>
</dbReference>
<name>A0A2S5J0N9_9MICC</name>
<dbReference type="Gene3D" id="1.20.1250.20">
    <property type="entry name" value="MFS general substrate transporter like domains"/>
    <property type="match status" value="2"/>
</dbReference>
<keyword evidence="3 7" id="KW-0812">Transmembrane</keyword>
<evidence type="ECO:0000256" key="2">
    <source>
        <dbReference type="ARBA" id="ARBA00022475"/>
    </source>
</evidence>
<dbReference type="Proteomes" id="UP000239297">
    <property type="component" value="Unassembled WGS sequence"/>
</dbReference>
<dbReference type="GO" id="GO:0022857">
    <property type="term" value="F:transmembrane transporter activity"/>
    <property type="evidence" value="ECO:0007669"/>
    <property type="project" value="InterPro"/>
</dbReference>
<reference evidence="9 10" key="1">
    <citation type="journal article" date="2014" name="Int. J. Syst. Evol. Microbiol.">
        <title>Arthrobacter pityocampae sp. nov., isolated from Thaumetopoea pityocampa (Lep., Thaumetopoeidae).</title>
        <authorList>
            <person name="Ince I.A."/>
            <person name="Demirbag Z."/>
            <person name="Kati H."/>
        </authorList>
    </citation>
    <scope>NUCLEOTIDE SEQUENCE [LARGE SCALE GENOMIC DNA]</scope>
    <source>
        <strain evidence="9 10">Tp2</strain>
    </source>
</reference>
<dbReference type="AlphaFoldDB" id="A0A2S5J0N9"/>
<keyword evidence="2" id="KW-1003">Cell membrane</keyword>
<evidence type="ECO:0000256" key="5">
    <source>
        <dbReference type="ARBA" id="ARBA00023136"/>
    </source>
</evidence>
<feature type="transmembrane region" description="Helical" evidence="7">
    <location>
        <begin position="414"/>
        <end position="434"/>
    </location>
</feature>
<feature type="region of interest" description="Disordered" evidence="6">
    <location>
        <begin position="1"/>
        <end position="27"/>
    </location>
</feature>
<feature type="transmembrane region" description="Helical" evidence="7">
    <location>
        <begin position="328"/>
        <end position="346"/>
    </location>
</feature>
<feature type="transmembrane region" description="Helical" evidence="7">
    <location>
        <begin position="299"/>
        <end position="321"/>
    </location>
</feature>
<dbReference type="CDD" id="cd06173">
    <property type="entry name" value="MFS_MefA_like"/>
    <property type="match status" value="1"/>
</dbReference>
<dbReference type="InterPro" id="IPR011701">
    <property type="entry name" value="MFS"/>
</dbReference>
<feature type="transmembrane region" description="Helical" evidence="7">
    <location>
        <begin position="261"/>
        <end position="279"/>
    </location>
</feature>
<dbReference type="EMBL" id="PRKW01000001">
    <property type="protein sequence ID" value="PPB50353.1"/>
    <property type="molecule type" value="Genomic_DNA"/>
</dbReference>
<sequence length="457" mass="46591">MGAGQRGALPRRWCRRSVPPPAGLPQGHVKTPAHAWASLPALITAHTISRTGNVVALFTIPFLVLETGGGPVQVGIAAAAATAPVVLGAPLGGVLVDRIGYLRSSVISDVVSGTTIALIPLLAATTGLPFPALIALVFLSGLLDTPGETARRVLLPNLSAQARIPLQRSVGFLDGSTRAATLIGAPLAAVLVATLGAFPALLATAAAFVLSALISGTLIRTSSSPAGPHTPPTSTDSDTNDGTGGYWADLRDGLRFVRTDPLLRPLIILVLITNTLDAARSGTLLPLYASQELNGPASLGIIAGAFGGAALTGSIVFGFIAHRLPRRAPFVICYTLVACSSLGPALGLGTGWLVGFFILSGLAAGAINPIIGAVELERIPPHLRARVLGLVTAGAWAGMPLGGLIGGISANTAGLTTTFTVMFLIYLAATLTPLRGGPWELMERNTADTADTKTARS</sequence>
<protein>
    <submittedName>
        <fullName evidence="9">MFS transporter</fullName>
    </submittedName>
</protein>
<evidence type="ECO:0000256" key="7">
    <source>
        <dbReference type="SAM" id="Phobius"/>
    </source>
</evidence>
<evidence type="ECO:0000259" key="8">
    <source>
        <dbReference type="PROSITE" id="PS50850"/>
    </source>
</evidence>
<dbReference type="PANTHER" id="PTHR23513">
    <property type="entry name" value="INTEGRAL MEMBRANE EFFLUX PROTEIN-RELATED"/>
    <property type="match status" value="1"/>
</dbReference>
<dbReference type="OrthoDB" id="9793136at2"/>
<comment type="subcellular location">
    <subcellularLocation>
        <location evidence="1">Cell membrane</location>
        <topology evidence="1">Multi-pass membrane protein</topology>
    </subcellularLocation>
</comment>
<dbReference type="Pfam" id="PF07690">
    <property type="entry name" value="MFS_1"/>
    <property type="match status" value="1"/>
</dbReference>
<feature type="transmembrane region" description="Helical" evidence="7">
    <location>
        <begin position="72"/>
        <end position="96"/>
    </location>
</feature>
<feature type="transmembrane region" description="Helical" evidence="7">
    <location>
        <begin position="352"/>
        <end position="375"/>
    </location>
</feature>
<evidence type="ECO:0000313" key="9">
    <source>
        <dbReference type="EMBL" id="PPB50353.1"/>
    </source>
</evidence>
<dbReference type="PANTHER" id="PTHR23513:SF6">
    <property type="entry name" value="MAJOR FACILITATOR SUPERFAMILY ASSOCIATED DOMAIN-CONTAINING PROTEIN"/>
    <property type="match status" value="1"/>
</dbReference>
<accession>A0A2S5J0N9</accession>
<feature type="transmembrane region" description="Helical" evidence="7">
    <location>
        <begin position="117"/>
        <end position="139"/>
    </location>
</feature>
<evidence type="ECO:0000256" key="4">
    <source>
        <dbReference type="ARBA" id="ARBA00022989"/>
    </source>
</evidence>
<feature type="domain" description="Major facilitator superfamily (MFS) profile" evidence="8">
    <location>
        <begin position="263"/>
        <end position="457"/>
    </location>
</feature>
<evidence type="ECO:0000256" key="3">
    <source>
        <dbReference type="ARBA" id="ARBA00022692"/>
    </source>
</evidence>
<dbReference type="InterPro" id="IPR020846">
    <property type="entry name" value="MFS_dom"/>
</dbReference>
<keyword evidence="5 7" id="KW-0472">Membrane</keyword>
<evidence type="ECO:0000313" key="10">
    <source>
        <dbReference type="Proteomes" id="UP000239297"/>
    </source>
</evidence>
<evidence type="ECO:0000256" key="1">
    <source>
        <dbReference type="ARBA" id="ARBA00004651"/>
    </source>
</evidence>
<feature type="compositionally biased region" description="Low complexity" evidence="6">
    <location>
        <begin position="232"/>
        <end position="241"/>
    </location>
</feature>
<feature type="transmembrane region" description="Helical" evidence="7">
    <location>
        <begin position="187"/>
        <end position="214"/>
    </location>
</feature>
<feature type="region of interest" description="Disordered" evidence="6">
    <location>
        <begin position="223"/>
        <end position="242"/>
    </location>
</feature>
<organism evidence="9 10">
    <name type="scientific">Arthrobacter pityocampae</name>
    <dbReference type="NCBI Taxonomy" id="547334"/>
    <lineage>
        <taxon>Bacteria</taxon>
        <taxon>Bacillati</taxon>
        <taxon>Actinomycetota</taxon>
        <taxon>Actinomycetes</taxon>
        <taxon>Micrococcales</taxon>
        <taxon>Micrococcaceae</taxon>
        <taxon>Arthrobacter</taxon>
    </lineage>
</organism>
<gene>
    <name evidence="9" type="ORF">C4K88_00040</name>
</gene>